<dbReference type="STRING" id="1802538.A2382_01855"/>
<dbReference type="Gene3D" id="3.40.50.1010">
    <property type="entry name" value="5'-nuclease"/>
    <property type="match status" value="1"/>
</dbReference>
<name>A0A1F8CU82_9BACT</name>
<proteinExistence type="predicted"/>
<dbReference type="AlphaFoldDB" id="A0A1F8CU82"/>
<dbReference type="SUPFAM" id="SSF88723">
    <property type="entry name" value="PIN domain-like"/>
    <property type="match status" value="1"/>
</dbReference>
<dbReference type="InterPro" id="IPR029060">
    <property type="entry name" value="PIN-like_dom_sf"/>
</dbReference>
<protein>
    <recommendedName>
        <fullName evidence="1">PIN domain-containing protein</fullName>
    </recommendedName>
</protein>
<dbReference type="Pfam" id="PF13470">
    <property type="entry name" value="PIN_3"/>
    <property type="match status" value="1"/>
</dbReference>
<dbReference type="InterPro" id="IPR002716">
    <property type="entry name" value="PIN_dom"/>
</dbReference>
<evidence type="ECO:0000313" key="3">
    <source>
        <dbReference type="Proteomes" id="UP000178999"/>
    </source>
</evidence>
<gene>
    <name evidence="2" type="ORF">A2382_01855</name>
</gene>
<organism evidence="2 3">
    <name type="scientific">Candidatus Woesebacteria bacterium RIFOXYB1_FULL_38_16</name>
    <dbReference type="NCBI Taxonomy" id="1802538"/>
    <lineage>
        <taxon>Bacteria</taxon>
        <taxon>Candidatus Woeseibacteriota</taxon>
    </lineage>
</organism>
<reference evidence="2 3" key="1">
    <citation type="journal article" date="2016" name="Nat. Commun.">
        <title>Thousands of microbial genomes shed light on interconnected biogeochemical processes in an aquifer system.</title>
        <authorList>
            <person name="Anantharaman K."/>
            <person name="Brown C.T."/>
            <person name="Hug L.A."/>
            <person name="Sharon I."/>
            <person name="Castelle C.J."/>
            <person name="Probst A.J."/>
            <person name="Thomas B.C."/>
            <person name="Singh A."/>
            <person name="Wilkins M.J."/>
            <person name="Karaoz U."/>
            <person name="Brodie E.L."/>
            <person name="Williams K.H."/>
            <person name="Hubbard S.S."/>
            <person name="Banfield J.F."/>
        </authorList>
    </citation>
    <scope>NUCLEOTIDE SEQUENCE [LARGE SCALE GENOMIC DNA]</scope>
</reference>
<comment type="caution">
    <text evidence="2">The sequence shown here is derived from an EMBL/GenBank/DDBJ whole genome shotgun (WGS) entry which is preliminary data.</text>
</comment>
<feature type="domain" description="PIN" evidence="1">
    <location>
        <begin position="2"/>
        <end position="114"/>
    </location>
</feature>
<evidence type="ECO:0000259" key="1">
    <source>
        <dbReference type="Pfam" id="PF13470"/>
    </source>
</evidence>
<accession>A0A1F8CU82</accession>
<evidence type="ECO:0000313" key="2">
    <source>
        <dbReference type="EMBL" id="OGM79646.1"/>
    </source>
</evidence>
<dbReference type="Proteomes" id="UP000178999">
    <property type="component" value="Unassembled WGS sequence"/>
</dbReference>
<sequence>MKVFVDNDVILDVLLERSQYLYSSKILEYIEKKKVTGFTSPIIFTNTFFLVTKAINKQTAWEALKRLRLLFKITKVDQKTVDLALNSRFTDFEDAIQYYSALSQKADFLITRNKTDYILHQIPIISPKEAIAIIENKIN</sequence>
<dbReference type="EMBL" id="MGHY01000009">
    <property type="protein sequence ID" value="OGM79646.1"/>
    <property type="molecule type" value="Genomic_DNA"/>
</dbReference>